<name>A0A4Z2FSW3_9TELE</name>
<evidence type="ECO:0000256" key="1">
    <source>
        <dbReference type="SAM" id="MobiDB-lite"/>
    </source>
</evidence>
<protein>
    <submittedName>
        <fullName evidence="2">Uncharacterized protein</fullName>
    </submittedName>
</protein>
<proteinExistence type="predicted"/>
<evidence type="ECO:0000313" key="3">
    <source>
        <dbReference type="Proteomes" id="UP000314294"/>
    </source>
</evidence>
<dbReference type="EMBL" id="SRLO01000913">
    <property type="protein sequence ID" value="TNN44296.1"/>
    <property type="molecule type" value="Genomic_DNA"/>
</dbReference>
<keyword evidence="3" id="KW-1185">Reference proteome</keyword>
<dbReference type="Proteomes" id="UP000314294">
    <property type="component" value="Unassembled WGS sequence"/>
</dbReference>
<feature type="region of interest" description="Disordered" evidence="1">
    <location>
        <begin position="47"/>
        <end position="111"/>
    </location>
</feature>
<dbReference type="AlphaFoldDB" id="A0A4Z2FSW3"/>
<sequence length="111" mass="12817">MKARYAELKMECDVKGLKSQFPLIGCCSEETVTETGKYKVCEYVDEPGHERQDSETRLRDKTQRQDSETRLRDKTQRQDSETRLRDKTLNRAATLTHDQCGPTLPSSVHLL</sequence>
<reference evidence="2 3" key="1">
    <citation type="submission" date="2019-03" db="EMBL/GenBank/DDBJ databases">
        <title>First draft genome of Liparis tanakae, snailfish: a comprehensive survey of snailfish specific genes.</title>
        <authorList>
            <person name="Kim W."/>
            <person name="Song I."/>
            <person name="Jeong J.-H."/>
            <person name="Kim D."/>
            <person name="Kim S."/>
            <person name="Ryu S."/>
            <person name="Song J.Y."/>
            <person name="Lee S.K."/>
        </authorList>
    </citation>
    <scope>NUCLEOTIDE SEQUENCE [LARGE SCALE GENOMIC DNA]</scope>
    <source>
        <tissue evidence="2">Muscle</tissue>
    </source>
</reference>
<gene>
    <name evidence="2" type="ORF">EYF80_045495</name>
</gene>
<feature type="compositionally biased region" description="Basic and acidic residues" evidence="1">
    <location>
        <begin position="47"/>
        <end position="89"/>
    </location>
</feature>
<organism evidence="2 3">
    <name type="scientific">Liparis tanakae</name>
    <name type="common">Tanaka's snailfish</name>
    <dbReference type="NCBI Taxonomy" id="230148"/>
    <lineage>
        <taxon>Eukaryota</taxon>
        <taxon>Metazoa</taxon>
        <taxon>Chordata</taxon>
        <taxon>Craniata</taxon>
        <taxon>Vertebrata</taxon>
        <taxon>Euteleostomi</taxon>
        <taxon>Actinopterygii</taxon>
        <taxon>Neopterygii</taxon>
        <taxon>Teleostei</taxon>
        <taxon>Neoteleostei</taxon>
        <taxon>Acanthomorphata</taxon>
        <taxon>Eupercaria</taxon>
        <taxon>Perciformes</taxon>
        <taxon>Cottioidei</taxon>
        <taxon>Cottales</taxon>
        <taxon>Liparidae</taxon>
        <taxon>Liparis</taxon>
    </lineage>
</organism>
<comment type="caution">
    <text evidence="2">The sequence shown here is derived from an EMBL/GenBank/DDBJ whole genome shotgun (WGS) entry which is preliminary data.</text>
</comment>
<evidence type="ECO:0000313" key="2">
    <source>
        <dbReference type="EMBL" id="TNN44296.1"/>
    </source>
</evidence>
<accession>A0A4Z2FSW3</accession>